<dbReference type="InParanoid" id="A0A5N4B755"/>
<evidence type="ECO:0000313" key="2">
    <source>
        <dbReference type="Proteomes" id="UP000327044"/>
    </source>
</evidence>
<comment type="caution">
    <text evidence="1">The sequence shown here is derived from an EMBL/GenBank/DDBJ whole genome shotgun (WGS) entry which is preliminary data.</text>
</comment>
<gene>
    <name evidence="1" type="ORF">PPYR_02402</name>
</gene>
<dbReference type="AlphaFoldDB" id="A0A5N4B755"/>
<accession>A0A5N4B755</accession>
<organism evidence="1 2">
    <name type="scientific">Photinus pyralis</name>
    <name type="common">Common eastern firefly</name>
    <name type="synonym">Lampyris pyralis</name>
    <dbReference type="NCBI Taxonomy" id="7054"/>
    <lineage>
        <taxon>Eukaryota</taxon>
        <taxon>Metazoa</taxon>
        <taxon>Ecdysozoa</taxon>
        <taxon>Arthropoda</taxon>
        <taxon>Hexapoda</taxon>
        <taxon>Insecta</taxon>
        <taxon>Pterygota</taxon>
        <taxon>Neoptera</taxon>
        <taxon>Endopterygota</taxon>
        <taxon>Coleoptera</taxon>
        <taxon>Polyphaga</taxon>
        <taxon>Elateriformia</taxon>
        <taxon>Elateroidea</taxon>
        <taxon>Lampyridae</taxon>
        <taxon>Lampyrinae</taxon>
        <taxon>Photinus</taxon>
    </lineage>
</organism>
<protein>
    <submittedName>
        <fullName evidence="1">Uncharacterized protein</fullName>
    </submittedName>
</protein>
<keyword evidence="2" id="KW-1185">Reference proteome</keyword>
<sequence length="150" mass="17280">MRLEIAGKLKEGVSFEHILDSIRDAGITEEGFQRLQLLDRTDLRNIMKEFHIDYDTKHHENDAVSVTLWVEKMKMLGKECPVLFYKPQNIECESSILNPEDFALVIMTSFQSQQLLKFGHEKICIDGTHGTNSYDFQLYTVMTVDEFGSG</sequence>
<reference evidence="1 2" key="1">
    <citation type="journal article" date="2018" name="Elife">
        <title>Firefly genomes illuminate parallel origins of bioluminescence in beetles.</title>
        <authorList>
            <person name="Fallon T.R."/>
            <person name="Lower S.E."/>
            <person name="Chang C.H."/>
            <person name="Bessho-Uehara M."/>
            <person name="Martin G.J."/>
            <person name="Bewick A.J."/>
            <person name="Behringer M."/>
            <person name="Debat H.J."/>
            <person name="Wong I."/>
            <person name="Day J.C."/>
            <person name="Suvorov A."/>
            <person name="Silva C.J."/>
            <person name="Stanger-Hall K.F."/>
            <person name="Hall D.W."/>
            <person name="Schmitz R.J."/>
            <person name="Nelson D.R."/>
            <person name="Lewis S.M."/>
            <person name="Shigenobu S."/>
            <person name="Bybee S.M."/>
            <person name="Larracuente A.M."/>
            <person name="Oba Y."/>
            <person name="Weng J.K."/>
        </authorList>
    </citation>
    <scope>NUCLEOTIDE SEQUENCE [LARGE SCALE GENOMIC DNA]</scope>
    <source>
        <strain evidence="1">1611_PpyrPB1</strain>
        <tissue evidence="1">Whole body</tissue>
    </source>
</reference>
<dbReference type="EMBL" id="VVIM01000001">
    <property type="protein sequence ID" value="KAB0805432.1"/>
    <property type="molecule type" value="Genomic_DNA"/>
</dbReference>
<dbReference type="Proteomes" id="UP000327044">
    <property type="component" value="Unassembled WGS sequence"/>
</dbReference>
<proteinExistence type="predicted"/>
<name>A0A5N4B755_PHOPY</name>
<evidence type="ECO:0000313" key="1">
    <source>
        <dbReference type="EMBL" id="KAB0805432.1"/>
    </source>
</evidence>